<dbReference type="InterPro" id="IPR054613">
    <property type="entry name" value="Peptidase_S78_dom"/>
</dbReference>
<dbReference type="InterPro" id="IPR006433">
    <property type="entry name" value="Prohead_protease"/>
</dbReference>
<dbReference type="AlphaFoldDB" id="A0A4T3F1V3"/>
<sequence>MDGARSHGASADRHRRAPGRIGTAAVSGRTLSIAGYAALFDIPDGAKDVIVPGAFARTLADRQQAIPLYWQHRPEQRIGTVRLAEEDGRGLRVVADIDNPDSRAVSALLAREVNGLSFGYRARGFRRTADGRLLEDIELLEVSLVTHPLQHGARVHFVQ</sequence>
<keyword evidence="3" id="KW-0378">Hydrolase</keyword>
<evidence type="ECO:0000256" key="3">
    <source>
        <dbReference type="ARBA" id="ARBA00022801"/>
    </source>
</evidence>
<keyword evidence="1" id="KW-1188">Viral release from host cell</keyword>
<evidence type="ECO:0000256" key="2">
    <source>
        <dbReference type="ARBA" id="ARBA00022670"/>
    </source>
</evidence>
<evidence type="ECO:0000256" key="1">
    <source>
        <dbReference type="ARBA" id="ARBA00022612"/>
    </source>
</evidence>
<reference evidence="5 6" key="1">
    <citation type="submission" date="2019-04" db="EMBL/GenBank/DDBJ databases">
        <title>Altererythrobacter aquimixticola sp. nov., isolated from sediment of junction between the ocean and a freshwater spring.</title>
        <authorList>
            <person name="Yoon J.-H."/>
        </authorList>
    </citation>
    <scope>NUCLEOTIDE SEQUENCE [LARGE SCALE GENOMIC DNA]</scope>
    <source>
        <strain evidence="5 6">SSKS-13</strain>
    </source>
</reference>
<dbReference type="NCBIfam" id="TIGR01543">
    <property type="entry name" value="proheadase_HK97"/>
    <property type="match status" value="1"/>
</dbReference>
<dbReference type="GO" id="GO:0006508">
    <property type="term" value="P:proteolysis"/>
    <property type="evidence" value="ECO:0007669"/>
    <property type="project" value="UniProtKB-KW"/>
</dbReference>
<dbReference type="OrthoDB" id="9804926at2"/>
<proteinExistence type="predicted"/>
<keyword evidence="6" id="KW-1185">Reference proteome</keyword>
<evidence type="ECO:0000259" key="4">
    <source>
        <dbReference type="Pfam" id="PF04586"/>
    </source>
</evidence>
<dbReference type="Pfam" id="PF04586">
    <property type="entry name" value="Peptidase_S78"/>
    <property type="match status" value="1"/>
</dbReference>
<dbReference type="EMBL" id="SSHH01000003">
    <property type="protein sequence ID" value="TIX49385.1"/>
    <property type="molecule type" value="Genomic_DNA"/>
</dbReference>
<keyword evidence="2 5" id="KW-0645">Protease</keyword>
<evidence type="ECO:0000313" key="6">
    <source>
        <dbReference type="Proteomes" id="UP000309389"/>
    </source>
</evidence>
<name>A0A4T3F1V3_9SPHN</name>
<protein>
    <submittedName>
        <fullName evidence="5">HK97 family phage prohead protease</fullName>
    </submittedName>
</protein>
<accession>A0A4T3F1V3</accession>
<dbReference type="Proteomes" id="UP000309389">
    <property type="component" value="Unassembled WGS sequence"/>
</dbReference>
<dbReference type="SUPFAM" id="SSF50789">
    <property type="entry name" value="Herpes virus serine proteinase, assemblin"/>
    <property type="match status" value="1"/>
</dbReference>
<organism evidence="5 6">
    <name type="scientific">Alteraurantiacibacter aquimixticola</name>
    <dbReference type="NCBI Taxonomy" id="2489173"/>
    <lineage>
        <taxon>Bacteria</taxon>
        <taxon>Pseudomonadati</taxon>
        <taxon>Pseudomonadota</taxon>
        <taxon>Alphaproteobacteria</taxon>
        <taxon>Sphingomonadales</taxon>
        <taxon>Erythrobacteraceae</taxon>
        <taxon>Alteraurantiacibacter</taxon>
    </lineage>
</organism>
<gene>
    <name evidence="5" type="ORF">E5222_11035</name>
</gene>
<dbReference type="GO" id="GO:0008233">
    <property type="term" value="F:peptidase activity"/>
    <property type="evidence" value="ECO:0007669"/>
    <property type="project" value="UniProtKB-KW"/>
</dbReference>
<comment type="caution">
    <text evidence="5">The sequence shown here is derived from an EMBL/GenBank/DDBJ whole genome shotgun (WGS) entry which is preliminary data.</text>
</comment>
<evidence type="ECO:0000313" key="5">
    <source>
        <dbReference type="EMBL" id="TIX49385.1"/>
    </source>
</evidence>
<feature type="domain" description="Prohead serine protease" evidence="4">
    <location>
        <begin position="29"/>
        <end position="156"/>
    </location>
</feature>